<evidence type="ECO:0000313" key="3">
    <source>
        <dbReference type="Proteomes" id="UP001283361"/>
    </source>
</evidence>
<dbReference type="AlphaFoldDB" id="A0AAE1EDD3"/>
<dbReference type="EMBL" id="JAWDGP010000228">
    <property type="protein sequence ID" value="KAK3802560.1"/>
    <property type="molecule type" value="Genomic_DNA"/>
</dbReference>
<protein>
    <submittedName>
        <fullName evidence="2">Uncharacterized protein</fullName>
    </submittedName>
</protein>
<evidence type="ECO:0000256" key="1">
    <source>
        <dbReference type="SAM" id="MobiDB-lite"/>
    </source>
</evidence>
<gene>
    <name evidence="2" type="ORF">RRG08_033219</name>
</gene>
<keyword evidence="3" id="KW-1185">Reference proteome</keyword>
<feature type="region of interest" description="Disordered" evidence="1">
    <location>
        <begin position="1"/>
        <end position="25"/>
    </location>
</feature>
<name>A0AAE1EDD3_9GAST</name>
<sequence>MINGLRGTTKGAAGRDGARRPDIDKAESFDVQPVAACLSCLQGTSGKVRPGVLNEAIRLTTRRYGSLH</sequence>
<reference evidence="2" key="1">
    <citation type="journal article" date="2023" name="G3 (Bethesda)">
        <title>A reference genome for the long-term kleptoplast-retaining sea slug Elysia crispata morphotype clarki.</title>
        <authorList>
            <person name="Eastman K.E."/>
            <person name="Pendleton A.L."/>
            <person name="Shaikh M.A."/>
            <person name="Suttiyut T."/>
            <person name="Ogas R."/>
            <person name="Tomko P."/>
            <person name="Gavelis G."/>
            <person name="Widhalm J.R."/>
            <person name="Wisecaver J.H."/>
        </authorList>
    </citation>
    <scope>NUCLEOTIDE SEQUENCE</scope>
    <source>
        <strain evidence="2">ECLA1</strain>
    </source>
</reference>
<proteinExistence type="predicted"/>
<comment type="caution">
    <text evidence="2">The sequence shown here is derived from an EMBL/GenBank/DDBJ whole genome shotgun (WGS) entry which is preliminary data.</text>
</comment>
<dbReference type="Proteomes" id="UP001283361">
    <property type="component" value="Unassembled WGS sequence"/>
</dbReference>
<accession>A0AAE1EDD3</accession>
<feature type="compositionally biased region" description="Basic and acidic residues" evidence="1">
    <location>
        <begin position="16"/>
        <end position="25"/>
    </location>
</feature>
<evidence type="ECO:0000313" key="2">
    <source>
        <dbReference type="EMBL" id="KAK3802560.1"/>
    </source>
</evidence>
<organism evidence="2 3">
    <name type="scientific">Elysia crispata</name>
    <name type="common">lettuce slug</name>
    <dbReference type="NCBI Taxonomy" id="231223"/>
    <lineage>
        <taxon>Eukaryota</taxon>
        <taxon>Metazoa</taxon>
        <taxon>Spiralia</taxon>
        <taxon>Lophotrochozoa</taxon>
        <taxon>Mollusca</taxon>
        <taxon>Gastropoda</taxon>
        <taxon>Heterobranchia</taxon>
        <taxon>Euthyneura</taxon>
        <taxon>Panpulmonata</taxon>
        <taxon>Sacoglossa</taxon>
        <taxon>Placobranchoidea</taxon>
        <taxon>Plakobranchidae</taxon>
        <taxon>Elysia</taxon>
    </lineage>
</organism>